<evidence type="ECO:0000313" key="10">
    <source>
        <dbReference type="Proteomes" id="UP000003764"/>
    </source>
</evidence>
<dbReference type="InterPro" id="IPR035996">
    <property type="entry name" value="4pyrrol_Methylase_sf"/>
</dbReference>
<dbReference type="Gene3D" id="3.30.950.10">
    <property type="entry name" value="Methyltransferase, Cobalt-precorrin-4 Transmethylase, Domain 2"/>
    <property type="match status" value="1"/>
</dbReference>
<keyword evidence="4 6" id="KW-0808">Transferase</keyword>
<dbReference type="InterPro" id="IPR014777">
    <property type="entry name" value="4pyrrole_Mease_sub1"/>
</dbReference>
<dbReference type="Pfam" id="PF00590">
    <property type="entry name" value="TP_methylase"/>
    <property type="match status" value="1"/>
</dbReference>
<evidence type="ECO:0000259" key="8">
    <source>
        <dbReference type="Pfam" id="PF23016"/>
    </source>
</evidence>
<dbReference type="SUPFAM" id="SSF53790">
    <property type="entry name" value="Tetrapyrrole methylase"/>
    <property type="match status" value="1"/>
</dbReference>
<dbReference type="InterPro" id="IPR014776">
    <property type="entry name" value="4pyrrole_Mease_sub2"/>
</dbReference>
<evidence type="ECO:0000256" key="5">
    <source>
        <dbReference type="ARBA" id="ARBA00022691"/>
    </source>
</evidence>
<dbReference type="PANTHER" id="PTHR46111">
    <property type="entry name" value="RIBOSOMAL RNA SMALL SUBUNIT METHYLTRANSFERASE I"/>
    <property type="match status" value="1"/>
</dbReference>
<dbReference type="EMBL" id="ADNT01000103">
    <property type="protein sequence ID" value="EFG48943.1"/>
    <property type="molecule type" value="Genomic_DNA"/>
</dbReference>
<dbReference type="PROSITE" id="PS01296">
    <property type="entry name" value="RSMI"/>
    <property type="match status" value="1"/>
</dbReference>
<sequence length="303" mass="33761">MRSEGMVQVQHSFTKQENEGFGTLYLVPTPIGNLEDMTFRAVNTLKSVEIILAEDTRNTQKLLNHFEVTTGQMSYHQHNSQARIPQILAMLKDGQNLAQVSDAGMPAISDPGFELAQAAIAEGIRVVPLPGANAALTGLVASGLDTNQFAFIGFLPRKKSEKKAFLDDLVNFPYTMMFYESPYRLVQTLEDCRDAFGPDRSAVVVRELTKKFEEFNRGSLDDLAVHFDQNGPIKGEICFYIAGNDAPVTEATMLQDALEEMSLKDQVDWWMGQKDLSTKDAIKQVAKQTGVNKRDVYAAYHEI</sequence>
<dbReference type="InterPro" id="IPR018063">
    <property type="entry name" value="SAM_MeTrfase_RsmI_CS"/>
</dbReference>
<dbReference type="GO" id="GO:0008168">
    <property type="term" value="F:methyltransferase activity"/>
    <property type="evidence" value="ECO:0007669"/>
    <property type="project" value="UniProtKB-KW"/>
</dbReference>
<dbReference type="InterPro" id="IPR008189">
    <property type="entry name" value="rRNA_ssu_MeTfrase_I"/>
</dbReference>
<comment type="function">
    <text evidence="6">Catalyzes the 2'-O-methylation of the ribose of cytidine 1402 (C1402) in 16S rRNA.</text>
</comment>
<organism evidence="9 10">
    <name type="scientific">Aerococcus viridans (strain ATCC 11563 / DSM 20340 / CCUG 4311 / JCM 20461 / NBRC 12219 / NCTC 8251 / M1)</name>
    <dbReference type="NCBI Taxonomy" id="655812"/>
    <lineage>
        <taxon>Bacteria</taxon>
        <taxon>Bacillati</taxon>
        <taxon>Bacillota</taxon>
        <taxon>Bacilli</taxon>
        <taxon>Lactobacillales</taxon>
        <taxon>Aerococcaceae</taxon>
        <taxon>Aerococcus</taxon>
    </lineage>
</organism>
<gene>
    <name evidence="6" type="primary">rsmI</name>
    <name evidence="9" type="ORF">HMPREF0061_1704</name>
</gene>
<dbReference type="Proteomes" id="UP000003764">
    <property type="component" value="Unassembled WGS sequence"/>
</dbReference>
<dbReference type="InterPro" id="IPR000878">
    <property type="entry name" value="4pyrrol_Mease"/>
</dbReference>
<dbReference type="PIRSF" id="PIRSF005917">
    <property type="entry name" value="MTase_YraL"/>
    <property type="match status" value="1"/>
</dbReference>
<dbReference type="Pfam" id="PF23016">
    <property type="entry name" value="RsmI_C"/>
    <property type="match status" value="1"/>
</dbReference>
<feature type="domain" description="RsmI HTH" evidence="8">
    <location>
        <begin position="274"/>
        <end position="302"/>
    </location>
</feature>
<keyword evidence="3 6" id="KW-0489">Methyltransferase</keyword>
<evidence type="ECO:0000313" key="9">
    <source>
        <dbReference type="EMBL" id="EFG48943.1"/>
    </source>
</evidence>
<dbReference type="HAMAP" id="MF_01877">
    <property type="entry name" value="16SrRNA_methyltr_I"/>
    <property type="match status" value="1"/>
</dbReference>
<protein>
    <recommendedName>
        <fullName evidence="6">Ribosomal RNA small subunit methyltransferase I</fullName>
        <ecNumber evidence="6">2.1.1.198</ecNumber>
    </recommendedName>
    <alternativeName>
        <fullName evidence="6">16S rRNA 2'-O-ribose C1402 methyltransferase</fullName>
    </alternativeName>
    <alternativeName>
        <fullName evidence="6">rRNA (cytidine-2'-O-)-methyltransferase RsmI</fullName>
    </alternativeName>
</protein>
<comment type="catalytic activity">
    <reaction evidence="6">
        <text>cytidine(1402) in 16S rRNA + S-adenosyl-L-methionine = 2'-O-methylcytidine(1402) in 16S rRNA + S-adenosyl-L-homocysteine + H(+)</text>
        <dbReference type="Rhea" id="RHEA:42924"/>
        <dbReference type="Rhea" id="RHEA-COMP:10285"/>
        <dbReference type="Rhea" id="RHEA-COMP:10286"/>
        <dbReference type="ChEBI" id="CHEBI:15378"/>
        <dbReference type="ChEBI" id="CHEBI:57856"/>
        <dbReference type="ChEBI" id="CHEBI:59789"/>
        <dbReference type="ChEBI" id="CHEBI:74495"/>
        <dbReference type="ChEBI" id="CHEBI:82748"/>
        <dbReference type="EC" id="2.1.1.198"/>
    </reaction>
</comment>
<keyword evidence="10" id="KW-1185">Reference proteome</keyword>
<evidence type="ECO:0000256" key="4">
    <source>
        <dbReference type="ARBA" id="ARBA00022679"/>
    </source>
</evidence>
<proteinExistence type="inferred from homology"/>
<evidence type="ECO:0000256" key="2">
    <source>
        <dbReference type="ARBA" id="ARBA00022552"/>
    </source>
</evidence>
<evidence type="ECO:0000259" key="7">
    <source>
        <dbReference type="Pfam" id="PF00590"/>
    </source>
</evidence>
<dbReference type="NCBIfam" id="TIGR00096">
    <property type="entry name" value="16S rRNA (cytidine(1402)-2'-O)-methyltransferase"/>
    <property type="match status" value="1"/>
</dbReference>
<comment type="subcellular location">
    <subcellularLocation>
        <location evidence="6">Cytoplasm</location>
    </subcellularLocation>
</comment>
<dbReference type="InterPro" id="IPR053910">
    <property type="entry name" value="RsmI_HTH"/>
</dbReference>
<evidence type="ECO:0000256" key="3">
    <source>
        <dbReference type="ARBA" id="ARBA00022603"/>
    </source>
</evidence>
<comment type="caution">
    <text evidence="9">The sequence shown here is derived from an EMBL/GenBank/DDBJ whole genome shotgun (WGS) entry which is preliminary data.</text>
</comment>
<keyword evidence="1 6" id="KW-0963">Cytoplasm</keyword>
<comment type="similarity">
    <text evidence="6">Belongs to the methyltransferase superfamily. RsmI family.</text>
</comment>
<dbReference type="CDD" id="cd11648">
    <property type="entry name" value="RsmI"/>
    <property type="match status" value="1"/>
</dbReference>
<dbReference type="EC" id="2.1.1.198" evidence="6"/>
<evidence type="ECO:0000256" key="6">
    <source>
        <dbReference type="HAMAP-Rule" id="MF_01877"/>
    </source>
</evidence>
<evidence type="ECO:0000256" key="1">
    <source>
        <dbReference type="ARBA" id="ARBA00022490"/>
    </source>
</evidence>
<keyword evidence="2 6" id="KW-0698">rRNA processing</keyword>
<dbReference type="Gene3D" id="3.40.1010.10">
    <property type="entry name" value="Cobalt-precorrin-4 Transmethylase, Domain 1"/>
    <property type="match status" value="1"/>
</dbReference>
<keyword evidence="5 6" id="KW-0949">S-adenosyl-L-methionine</keyword>
<dbReference type="PANTHER" id="PTHR46111:SF1">
    <property type="entry name" value="RIBOSOMAL RNA SMALL SUBUNIT METHYLTRANSFERASE I"/>
    <property type="match status" value="1"/>
</dbReference>
<name>A0ABN0A6Z4_AERVM</name>
<dbReference type="GO" id="GO:0032259">
    <property type="term" value="P:methylation"/>
    <property type="evidence" value="ECO:0007669"/>
    <property type="project" value="UniProtKB-KW"/>
</dbReference>
<accession>A0ABN0A6Z4</accession>
<feature type="domain" description="Tetrapyrrole methylase" evidence="7">
    <location>
        <begin position="23"/>
        <end position="224"/>
    </location>
</feature>
<reference evidence="9 10" key="1">
    <citation type="submission" date="2010-04" db="EMBL/GenBank/DDBJ databases">
        <authorList>
            <person name="Muzny D."/>
            <person name="Qin X."/>
            <person name="Deng J."/>
            <person name="Jiang H."/>
            <person name="Liu Y."/>
            <person name="Qu J."/>
            <person name="Song X.-Z."/>
            <person name="Zhang L."/>
            <person name="Thornton R."/>
            <person name="Coyle M."/>
            <person name="Francisco L."/>
            <person name="Jackson L."/>
            <person name="Javaid M."/>
            <person name="Korchina V."/>
            <person name="Kovar C."/>
            <person name="Mata R."/>
            <person name="Mathew T."/>
            <person name="Ngo R."/>
            <person name="Nguyen L."/>
            <person name="Nguyen N."/>
            <person name="Okwuonu G."/>
            <person name="Ongeri F."/>
            <person name="Pham C."/>
            <person name="Simmons D."/>
            <person name="Wilczek-Boney K."/>
            <person name="Hale W."/>
            <person name="Jakkamsetti A."/>
            <person name="Pham P."/>
            <person name="Ruth R."/>
            <person name="San Lucas F."/>
            <person name="Warren J."/>
            <person name="Zhang J."/>
            <person name="Zhao Z."/>
            <person name="Zhou C."/>
            <person name="Zhu D."/>
            <person name="Lee S."/>
            <person name="Bess C."/>
            <person name="Blankenburg K."/>
            <person name="Forbes L."/>
            <person name="Fu Q."/>
            <person name="Gubbala S."/>
            <person name="Hirani K."/>
            <person name="Jayaseelan J.C."/>
            <person name="Lara F."/>
            <person name="Munidasa M."/>
            <person name="Palculict T."/>
            <person name="Patil S."/>
            <person name="Pu L.-L."/>
            <person name="Saada N."/>
            <person name="Tang L."/>
            <person name="Weissenberger G."/>
            <person name="Zhu Y."/>
            <person name="Hemphill L."/>
            <person name="Shang Y."/>
            <person name="Youmans B."/>
            <person name="Ayvaz T."/>
            <person name="Ross M."/>
            <person name="Santibanez J."/>
            <person name="Aqrawi P."/>
            <person name="Gross S."/>
            <person name="Joshi V."/>
            <person name="Fowler G."/>
            <person name="Nazareth L."/>
            <person name="Reid J."/>
            <person name="Worley K."/>
            <person name="Petrosino J."/>
            <person name="Highlander S."/>
            <person name="Gibbs R."/>
            <person name="Gibbs R."/>
        </authorList>
    </citation>
    <scope>NUCLEOTIDE SEQUENCE [LARGE SCALE GENOMIC DNA]</scope>
    <source>
        <strain evidence="9 10">ATCC 11563</strain>
    </source>
</reference>